<evidence type="ECO:0000313" key="2">
    <source>
        <dbReference type="Proteomes" id="UP000323544"/>
    </source>
</evidence>
<gene>
    <name evidence="1" type="ORF">POTTS_21</name>
</gene>
<sequence>MIECFYQLKGYKMKTYKEFITEASAGKVNGINKDEWTYRGNGFDPKTAPIERYLATKASDFKSFAWEGLRWRNDLNIEAGGLKFAHIQDVVASNLDADFVKADGDLRRWNLKLFSKQKGPVFVPKAGKWVIDNKLAKAVNFAGLEFAKHKSAWKGLDAMAFRKEFAEVMAKGGFKADLDTTKGTFKDANIQYAYAVANAARS</sequence>
<protein>
    <submittedName>
        <fullName evidence="1">Putative internal head protein</fullName>
    </submittedName>
</protein>
<dbReference type="EMBL" id="MN013081">
    <property type="protein sequence ID" value="QEG12633.1"/>
    <property type="molecule type" value="Genomic_DNA"/>
</dbReference>
<organism evidence="1 2">
    <name type="scientific">Klebsiella phage vB_KpnM_Potts1</name>
    <dbReference type="NCBI Taxonomy" id="2591366"/>
    <lineage>
        <taxon>Viruses</taxon>
        <taxon>Duplodnaviria</taxon>
        <taxon>Heunggongvirae</taxon>
        <taxon>Uroviricota</taxon>
        <taxon>Caudoviricetes</taxon>
        <taxon>Marfavirus</taxon>
        <taxon>Marfavirus F48</taxon>
    </lineage>
</organism>
<accession>A0A5B9NNR4</accession>
<evidence type="ECO:0000313" key="1">
    <source>
        <dbReference type="EMBL" id="QEG12633.1"/>
    </source>
</evidence>
<dbReference type="Proteomes" id="UP000323544">
    <property type="component" value="Segment"/>
</dbReference>
<proteinExistence type="predicted"/>
<name>A0A5B9NNR4_9CAUD</name>
<reference evidence="1 2" key="1">
    <citation type="submission" date="2019-04" db="EMBL/GenBank/DDBJ databases">
        <authorList>
            <person name="Potts E."/>
            <person name="Thurgood T.L."/>
            <person name="Sharma R."/>
            <person name="Urrea L."/>
            <person name="Arens D.K."/>
            <person name="Kruger J.L."/>
            <person name="Thompson D.W."/>
            <person name="Grose J.H."/>
        </authorList>
    </citation>
    <scope>NUCLEOTIDE SEQUENCE [LARGE SCALE GENOMIC DNA]</scope>
</reference>